<comment type="caution">
    <text evidence="8">The sequence shown here is derived from an EMBL/GenBank/DDBJ whole genome shotgun (WGS) entry which is preliminary data.</text>
</comment>
<dbReference type="Pfam" id="PF00482">
    <property type="entry name" value="T2SSF"/>
    <property type="match status" value="1"/>
</dbReference>
<evidence type="ECO:0000256" key="4">
    <source>
        <dbReference type="ARBA" id="ARBA00022989"/>
    </source>
</evidence>
<feature type="transmembrane region" description="Helical" evidence="6">
    <location>
        <begin position="115"/>
        <end position="135"/>
    </location>
</feature>
<dbReference type="GO" id="GO:0005886">
    <property type="term" value="C:plasma membrane"/>
    <property type="evidence" value="ECO:0007669"/>
    <property type="project" value="UniProtKB-SubCell"/>
</dbReference>
<dbReference type="PANTHER" id="PTHR35007">
    <property type="entry name" value="INTEGRAL MEMBRANE PROTEIN-RELATED"/>
    <property type="match status" value="1"/>
</dbReference>
<dbReference type="RefSeq" id="WP_246423779.1">
    <property type="nucleotide sequence ID" value="NZ_JACIGI010000027.1"/>
</dbReference>
<feature type="domain" description="Type II secretion system protein GspF" evidence="7">
    <location>
        <begin position="184"/>
        <end position="312"/>
    </location>
</feature>
<evidence type="ECO:0000259" key="7">
    <source>
        <dbReference type="Pfam" id="PF00482"/>
    </source>
</evidence>
<keyword evidence="2" id="KW-1003">Cell membrane</keyword>
<dbReference type="AlphaFoldDB" id="A0A7W6WLU6"/>
<feature type="transmembrane region" description="Helical" evidence="6">
    <location>
        <begin position="12"/>
        <end position="34"/>
    </location>
</feature>
<dbReference type="Proteomes" id="UP000555728">
    <property type="component" value="Unassembled WGS sequence"/>
</dbReference>
<feature type="transmembrane region" description="Helical" evidence="6">
    <location>
        <begin position="295"/>
        <end position="317"/>
    </location>
</feature>
<organism evidence="8 9">
    <name type="scientific">Roseospira goensis</name>
    <dbReference type="NCBI Taxonomy" id="391922"/>
    <lineage>
        <taxon>Bacteria</taxon>
        <taxon>Pseudomonadati</taxon>
        <taxon>Pseudomonadota</taxon>
        <taxon>Alphaproteobacteria</taxon>
        <taxon>Rhodospirillales</taxon>
        <taxon>Rhodospirillaceae</taxon>
        <taxon>Roseospira</taxon>
    </lineage>
</organism>
<keyword evidence="9" id="KW-1185">Reference proteome</keyword>
<reference evidence="8 9" key="1">
    <citation type="submission" date="2020-08" db="EMBL/GenBank/DDBJ databases">
        <title>Genome sequencing of Purple Non-Sulfur Bacteria from various extreme environments.</title>
        <authorList>
            <person name="Mayer M."/>
        </authorList>
    </citation>
    <scope>NUCLEOTIDE SEQUENCE [LARGE SCALE GENOMIC DNA]</scope>
    <source>
        <strain evidence="8 9">JA135</strain>
    </source>
</reference>
<evidence type="ECO:0000256" key="3">
    <source>
        <dbReference type="ARBA" id="ARBA00022692"/>
    </source>
</evidence>
<evidence type="ECO:0000313" key="8">
    <source>
        <dbReference type="EMBL" id="MBB4287083.1"/>
    </source>
</evidence>
<evidence type="ECO:0000256" key="5">
    <source>
        <dbReference type="ARBA" id="ARBA00023136"/>
    </source>
</evidence>
<evidence type="ECO:0000256" key="6">
    <source>
        <dbReference type="SAM" id="Phobius"/>
    </source>
</evidence>
<keyword evidence="3 6" id="KW-0812">Transmembrane</keyword>
<sequence length="323" mass="36074">MEATFLGFRVEMIISALAFIGAFATVLAMALPFLQRDHRAARLRSISRAREEYSRQQRTEIEQQRRARWRPKKSVSLLQAVVDALKLERLIAPKGIKLKLVQAGYRQPYAPKVYVGLRVLLLIGFLVATFLYVTVVLEDQLIFFQKVLVLAAAPVVGFYLPHLLLVNIIQKRRKEMELVFPDALDLLVISSEAGLSIEAAFQRVTNEIEDVSPVLSEEFGLTTAELAFLGDRRRAYTNFADRTGLPAAKSLTVTLLQAEKYGTSVSQALKVLSQENRAERLSKAERKAAALPAKLTVPMIVFFLPVLMVVILGPAAIRVAELQ</sequence>
<keyword evidence="5 6" id="KW-0472">Membrane</keyword>
<evidence type="ECO:0000313" key="9">
    <source>
        <dbReference type="Proteomes" id="UP000555728"/>
    </source>
</evidence>
<evidence type="ECO:0000256" key="2">
    <source>
        <dbReference type="ARBA" id="ARBA00022475"/>
    </source>
</evidence>
<protein>
    <submittedName>
        <fullName evidence="8">Tight adherence protein C</fullName>
    </submittedName>
</protein>
<accession>A0A7W6WLU6</accession>
<dbReference type="PANTHER" id="PTHR35007:SF2">
    <property type="entry name" value="PILUS ASSEMBLE PROTEIN"/>
    <property type="match status" value="1"/>
</dbReference>
<feature type="transmembrane region" description="Helical" evidence="6">
    <location>
        <begin position="147"/>
        <end position="169"/>
    </location>
</feature>
<evidence type="ECO:0000256" key="1">
    <source>
        <dbReference type="ARBA" id="ARBA00004651"/>
    </source>
</evidence>
<dbReference type="EMBL" id="JACIGI010000027">
    <property type="protein sequence ID" value="MBB4287083.1"/>
    <property type="molecule type" value="Genomic_DNA"/>
</dbReference>
<gene>
    <name evidence="8" type="ORF">GGD88_002827</name>
</gene>
<proteinExistence type="predicted"/>
<dbReference type="InterPro" id="IPR018076">
    <property type="entry name" value="T2SS_GspF_dom"/>
</dbReference>
<name>A0A7W6WLU6_9PROT</name>
<comment type="subcellular location">
    <subcellularLocation>
        <location evidence="1">Cell membrane</location>
        <topology evidence="1">Multi-pass membrane protein</topology>
    </subcellularLocation>
</comment>
<keyword evidence="4 6" id="KW-1133">Transmembrane helix</keyword>